<dbReference type="PROSITE" id="PS00012">
    <property type="entry name" value="PHOSPHOPANTETHEINE"/>
    <property type="match status" value="1"/>
</dbReference>
<dbReference type="SMART" id="SM00824">
    <property type="entry name" value="PKS_TE"/>
    <property type="match status" value="1"/>
</dbReference>
<organism evidence="5">
    <name type="scientific">marine sediment metagenome</name>
    <dbReference type="NCBI Taxonomy" id="412755"/>
    <lineage>
        <taxon>unclassified sequences</taxon>
        <taxon>metagenomes</taxon>
        <taxon>ecological metagenomes</taxon>
    </lineage>
</organism>
<dbReference type="InterPro" id="IPR020802">
    <property type="entry name" value="TesA-like"/>
</dbReference>
<protein>
    <recommendedName>
        <fullName evidence="4">Carrier domain-containing protein</fullName>
    </recommendedName>
</protein>
<dbReference type="InterPro" id="IPR036736">
    <property type="entry name" value="ACP-like_sf"/>
</dbReference>
<name>A0A0F9DDR2_9ZZZZ</name>
<dbReference type="GO" id="GO:0004312">
    <property type="term" value="F:fatty acid synthase activity"/>
    <property type="evidence" value="ECO:0007669"/>
    <property type="project" value="TreeGrafter"/>
</dbReference>
<proteinExistence type="predicted"/>
<evidence type="ECO:0000256" key="2">
    <source>
        <dbReference type="ARBA" id="ARBA00022553"/>
    </source>
</evidence>
<comment type="caution">
    <text evidence="5">The sequence shown here is derived from an EMBL/GenBank/DDBJ whole genome shotgun (WGS) entry which is preliminary data.</text>
</comment>
<dbReference type="SUPFAM" id="SSF53474">
    <property type="entry name" value="alpha/beta-Hydrolases"/>
    <property type="match status" value="1"/>
</dbReference>
<dbReference type="InterPro" id="IPR009081">
    <property type="entry name" value="PP-bd_ACP"/>
</dbReference>
<dbReference type="Gene3D" id="1.10.1200.10">
    <property type="entry name" value="ACP-like"/>
    <property type="match status" value="1"/>
</dbReference>
<dbReference type="SMART" id="SM01294">
    <property type="entry name" value="PKS_PP_betabranch"/>
    <property type="match status" value="1"/>
</dbReference>
<dbReference type="InterPro" id="IPR006162">
    <property type="entry name" value="Ppantetheine_attach_site"/>
</dbReference>
<dbReference type="InterPro" id="IPR001031">
    <property type="entry name" value="Thioesterase"/>
</dbReference>
<dbReference type="Gene3D" id="3.40.50.1820">
    <property type="entry name" value="alpha/beta hydrolase"/>
    <property type="match status" value="1"/>
</dbReference>
<dbReference type="PANTHER" id="PTHR43775">
    <property type="entry name" value="FATTY ACID SYNTHASE"/>
    <property type="match status" value="1"/>
</dbReference>
<evidence type="ECO:0000256" key="1">
    <source>
        <dbReference type="ARBA" id="ARBA00022450"/>
    </source>
</evidence>
<evidence type="ECO:0000259" key="4">
    <source>
        <dbReference type="PROSITE" id="PS50075"/>
    </source>
</evidence>
<dbReference type="PROSITE" id="PS50075">
    <property type="entry name" value="CARRIER"/>
    <property type="match status" value="1"/>
</dbReference>
<feature type="non-terminal residue" evidence="5">
    <location>
        <position position="1"/>
    </location>
</feature>
<dbReference type="GO" id="GO:0031177">
    <property type="term" value="F:phosphopantetheine binding"/>
    <property type="evidence" value="ECO:0007669"/>
    <property type="project" value="InterPro"/>
</dbReference>
<dbReference type="Gene3D" id="3.40.50.720">
    <property type="entry name" value="NAD(P)-binding Rossmann-like Domain"/>
    <property type="match status" value="1"/>
</dbReference>
<feature type="domain" description="Carrier" evidence="4">
    <location>
        <begin position="103"/>
        <end position="178"/>
    </location>
</feature>
<accession>A0A0F9DDR2</accession>
<dbReference type="SMART" id="SM00823">
    <property type="entry name" value="PKS_PP"/>
    <property type="match status" value="1"/>
</dbReference>
<dbReference type="Pfam" id="PF00550">
    <property type="entry name" value="PP-binding"/>
    <property type="match status" value="1"/>
</dbReference>
<dbReference type="Pfam" id="PF00975">
    <property type="entry name" value="Thioesterase"/>
    <property type="match status" value="1"/>
</dbReference>
<keyword evidence="2" id="KW-0597">Phosphoprotein</keyword>
<reference evidence="5" key="1">
    <citation type="journal article" date="2015" name="Nature">
        <title>Complex archaea that bridge the gap between prokaryotes and eukaryotes.</title>
        <authorList>
            <person name="Spang A."/>
            <person name="Saw J.H."/>
            <person name="Jorgensen S.L."/>
            <person name="Zaremba-Niedzwiedzka K."/>
            <person name="Martijn J."/>
            <person name="Lind A.E."/>
            <person name="van Eijk R."/>
            <person name="Schleper C."/>
            <person name="Guy L."/>
            <person name="Ettema T.J."/>
        </authorList>
    </citation>
    <scope>NUCLEOTIDE SEQUENCE</scope>
</reference>
<dbReference type="EMBL" id="LAZR01029338">
    <property type="protein sequence ID" value="KKL59878.1"/>
    <property type="molecule type" value="Genomic_DNA"/>
</dbReference>
<dbReference type="InterPro" id="IPR050091">
    <property type="entry name" value="PKS_NRPS_Biosynth_Enz"/>
</dbReference>
<sequence length="468" mass="49535">GLWAKASGMTGHLREVDLARMARLGMVALSDDKGLELFDAARSMDEALVVPVPVDTAALRAQARAGTVPPLLRGLIRVSSRRAVDGGSLAQRLVGVPKEERKVMVLETVRSEAAIVLGHSSAEAIEPEQAFLEFGFDSLAAVELLNRLNAATGLRLSASLVFDYPTPAALAGYLCDLIADGSDAKLAAPSLESPGLLSAMFRQAHGAGTVGDFMALLMAASEFRPTFDEPSTLSPPALARLSQGPGSPCLICCPSIVAMSGPHQFARFAKSFREVRDVAALSVPGFLEGELLPATAQAVVEAEAETVWQAAAGVPFALVGYSSGGILALEVTAHLESTGRPPIAVVLIDPFVTDSRTAGDFQSKLMDRMIWREGEYIGIDDTRLIAMGAYIRLFSGWKPPEIAAPTLVVRATERMVDGSTGHDPSLPWDLGHIVEAPGDHFTVMEEHSDSTAQVVQSWLSTALLVDGT</sequence>
<dbReference type="GO" id="GO:0006633">
    <property type="term" value="P:fatty acid biosynthetic process"/>
    <property type="evidence" value="ECO:0007669"/>
    <property type="project" value="TreeGrafter"/>
</dbReference>
<dbReference type="FunFam" id="1.10.1200.10:FF:000007">
    <property type="entry name" value="Probable polyketide synthase pks17"/>
    <property type="match status" value="1"/>
</dbReference>
<evidence type="ECO:0000256" key="3">
    <source>
        <dbReference type="ARBA" id="ARBA00022679"/>
    </source>
</evidence>
<evidence type="ECO:0000313" key="5">
    <source>
        <dbReference type="EMBL" id="KKL59878.1"/>
    </source>
</evidence>
<dbReference type="InterPro" id="IPR020806">
    <property type="entry name" value="PKS_PP-bd"/>
</dbReference>
<keyword evidence="3" id="KW-0808">Transferase</keyword>
<dbReference type="AlphaFoldDB" id="A0A0F9DDR2"/>
<gene>
    <name evidence="5" type="ORF">LCGC14_2210930</name>
</gene>
<keyword evidence="1" id="KW-0596">Phosphopantetheine</keyword>
<dbReference type="PANTHER" id="PTHR43775:SF51">
    <property type="entry name" value="INACTIVE PHENOLPHTHIOCEROL SYNTHESIS POLYKETIDE SYNTHASE TYPE I PKS1-RELATED"/>
    <property type="match status" value="1"/>
</dbReference>
<dbReference type="InterPro" id="IPR029058">
    <property type="entry name" value="AB_hydrolase_fold"/>
</dbReference>